<dbReference type="EC" id="5.4.99.-" evidence="5"/>
<dbReference type="PROSITE" id="PS01129">
    <property type="entry name" value="PSI_RLU"/>
    <property type="match status" value="1"/>
</dbReference>
<evidence type="ECO:0000256" key="1">
    <source>
        <dbReference type="ARBA" id="ARBA00000073"/>
    </source>
</evidence>
<dbReference type="PANTHER" id="PTHR21600">
    <property type="entry name" value="MITOCHONDRIAL RNA PSEUDOURIDINE SYNTHASE"/>
    <property type="match status" value="1"/>
</dbReference>
<evidence type="ECO:0000259" key="6">
    <source>
        <dbReference type="SMART" id="SM00363"/>
    </source>
</evidence>
<dbReference type="InterPro" id="IPR006225">
    <property type="entry name" value="PsdUridine_synth_RluC/D"/>
</dbReference>
<proteinExistence type="inferred from homology"/>
<name>A0ABT1S5W1_9FIRM</name>
<keyword evidence="3 5" id="KW-0413">Isomerase</keyword>
<accession>A0ABT1S5W1</accession>
<dbReference type="EMBL" id="JANGAC010000001">
    <property type="protein sequence ID" value="MCQ4921856.1"/>
    <property type="molecule type" value="Genomic_DNA"/>
</dbReference>
<comment type="catalytic activity">
    <reaction evidence="1 5">
        <text>a uridine in RNA = a pseudouridine in RNA</text>
        <dbReference type="Rhea" id="RHEA:48348"/>
        <dbReference type="Rhea" id="RHEA-COMP:12068"/>
        <dbReference type="Rhea" id="RHEA-COMP:12069"/>
        <dbReference type="ChEBI" id="CHEBI:65314"/>
        <dbReference type="ChEBI" id="CHEBI:65315"/>
    </reaction>
</comment>
<dbReference type="InterPro" id="IPR050188">
    <property type="entry name" value="RluA_PseudoU_synthase"/>
</dbReference>
<evidence type="ECO:0000313" key="7">
    <source>
        <dbReference type="EMBL" id="MCQ4921856.1"/>
    </source>
</evidence>
<dbReference type="InterPro" id="IPR002942">
    <property type="entry name" value="S4_RNA-bd"/>
</dbReference>
<sequence>MDIVEFYVDEDDNERLDAYLAKELDEISRSYIQKLIKEDLVYVNDKHVKSSYLVKEGDYIKVNLPSPKKLEIIPEDIPIDIVYEDEDLAIINKPQDMVVHPAPGNYTGTLVNALLFHIDNLSSINGIIRPGIVHRLDKDTSGLLIIAKNDKAHRILSESLKERNVKRVYISLVHGILSNDEGTINAPIGRHGTDRKKMTVTQKNSKEAITHYKVLERYNNYSLVEVNLETGRTHQIRVHMAYINHPVVGDPVYSKGKNEFGLDKQMLHAYKLGFSHPSTGEHMEFQIDLPEYFKNILNTLETKRKQG</sequence>
<dbReference type="Pfam" id="PF01479">
    <property type="entry name" value="S4"/>
    <property type="match status" value="1"/>
</dbReference>
<dbReference type="PROSITE" id="PS50889">
    <property type="entry name" value="S4"/>
    <property type="match status" value="1"/>
</dbReference>
<dbReference type="RefSeq" id="WP_216562361.1">
    <property type="nucleotide sequence ID" value="NZ_JAHLOH010000053.1"/>
</dbReference>
<comment type="caution">
    <text evidence="7">The sequence shown here is derived from an EMBL/GenBank/DDBJ whole genome shotgun (WGS) entry which is preliminary data.</text>
</comment>
<evidence type="ECO:0000256" key="5">
    <source>
        <dbReference type="RuleBase" id="RU362028"/>
    </source>
</evidence>
<dbReference type="InterPro" id="IPR006145">
    <property type="entry name" value="PsdUridine_synth_RsuA/RluA"/>
</dbReference>
<gene>
    <name evidence="7" type="ORF">NE686_02045</name>
</gene>
<evidence type="ECO:0000256" key="3">
    <source>
        <dbReference type="ARBA" id="ARBA00023235"/>
    </source>
</evidence>
<dbReference type="SMART" id="SM00363">
    <property type="entry name" value="S4"/>
    <property type="match status" value="1"/>
</dbReference>
<dbReference type="NCBIfam" id="TIGR00005">
    <property type="entry name" value="rluA_subfam"/>
    <property type="match status" value="1"/>
</dbReference>
<keyword evidence="4" id="KW-0694">RNA-binding</keyword>
<reference evidence="7 8" key="1">
    <citation type="submission" date="2022-06" db="EMBL/GenBank/DDBJ databases">
        <title>Isolation of gut microbiota from human fecal samples.</title>
        <authorList>
            <person name="Pamer E.G."/>
            <person name="Barat B."/>
            <person name="Waligurski E."/>
            <person name="Medina S."/>
            <person name="Paddock L."/>
            <person name="Mostad J."/>
        </authorList>
    </citation>
    <scope>NUCLEOTIDE SEQUENCE [LARGE SCALE GENOMIC DNA]</scope>
    <source>
        <strain evidence="7 8">DFI.7.95</strain>
    </source>
</reference>
<dbReference type="CDD" id="cd02869">
    <property type="entry name" value="PseudoU_synth_RluA_like"/>
    <property type="match status" value="1"/>
</dbReference>
<organism evidence="7 8">
    <name type="scientific">Tissierella carlieri</name>
    <dbReference type="NCBI Taxonomy" id="689904"/>
    <lineage>
        <taxon>Bacteria</taxon>
        <taxon>Bacillati</taxon>
        <taxon>Bacillota</taxon>
        <taxon>Tissierellia</taxon>
        <taxon>Tissierellales</taxon>
        <taxon>Tissierellaceae</taxon>
        <taxon>Tissierella</taxon>
    </lineage>
</organism>
<dbReference type="PANTHER" id="PTHR21600:SF44">
    <property type="entry name" value="RIBOSOMAL LARGE SUBUNIT PSEUDOURIDINE SYNTHASE D"/>
    <property type="match status" value="1"/>
</dbReference>
<evidence type="ECO:0000256" key="2">
    <source>
        <dbReference type="ARBA" id="ARBA00010876"/>
    </source>
</evidence>
<keyword evidence="8" id="KW-1185">Reference proteome</keyword>
<dbReference type="Proteomes" id="UP001524478">
    <property type="component" value="Unassembled WGS sequence"/>
</dbReference>
<evidence type="ECO:0000313" key="8">
    <source>
        <dbReference type="Proteomes" id="UP001524478"/>
    </source>
</evidence>
<comment type="function">
    <text evidence="5">Responsible for synthesis of pseudouridine from uracil.</text>
</comment>
<dbReference type="CDD" id="cd00165">
    <property type="entry name" value="S4"/>
    <property type="match status" value="1"/>
</dbReference>
<feature type="domain" description="RNA-binding S4" evidence="6">
    <location>
        <begin position="14"/>
        <end position="78"/>
    </location>
</feature>
<evidence type="ECO:0000256" key="4">
    <source>
        <dbReference type="PROSITE-ProRule" id="PRU00182"/>
    </source>
</evidence>
<protein>
    <recommendedName>
        <fullName evidence="5">Pseudouridine synthase</fullName>
        <ecNumber evidence="5">5.4.99.-</ecNumber>
    </recommendedName>
</protein>
<dbReference type="Pfam" id="PF00849">
    <property type="entry name" value="PseudoU_synth_2"/>
    <property type="match status" value="1"/>
</dbReference>
<dbReference type="InterPro" id="IPR006224">
    <property type="entry name" value="PsdUridine_synth_RluA-like_CS"/>
</dbReference>
<comment type="similarity">
    <text evidence="2 5">Belongs to the pseudouridine synthase RluA family.</text>
</comment>